<sequence length="105" mass="11309">MCANEFFVDLKLGHVGNSSAESGLTKSKDVGGFTKITSSSSSTSGSSKKARAINNGTQIVSSLADGCQADLSNYRGYHMRHKVCKLHSKTSQVTLGGHKQRFFFF</sequence>
<dbReference type="GO" id="GO:0003677">
    <property type="term" value="F:DNA binding"/>
    <property type="evidence" value="ECO:0007669"/>
    <property type="project" value="InterPro"/>
</dbReference>
<proteinExistence type="predicted"/>
<dbReference type="Proteomes" id="UP000002051">
    <property type="component" value="Chromosome 8"/>
</dbReference>
<keyword evidence="1" id="KW-0479">Metal-binding</keyword>
<dbReference type="AlphaFoldDB" id="G7LGA2"/>
<dbReference type="InterPro" id="IPR044817">
    <property type="entry name" value="SBP-like"/>
</dbReference>
<accession>G7LGA2</accession>
<dbReference type="GO" id="GO:0008270">
    <property type="term" value="F:zinc ion binding"/>
    <property type="evidence" value="ECO:0007669"/>
    <property type="project" value="UniProtKB-KW"/>
</dbReference>
<evidence type="ECO:0000313" key="8">
    <source>
        <dbReference type="EnsemblPlants" id="AET03216"/>
    </source>
</evidence>
<dbReference type="EnsemblPlants" id="AET03216">
    <property type="protein sequence ID" value="AET03216"/>
    <property type="gene ID" value="MTR_8g066240"/>
</dbReference>
<dbReference type="Gene3D" id="4.10.1100.10">
    <property type="entry name" value="Transcription factor, SBP-box domain"/>
    <property type="match status" value="1"/>
</dbReference>
<reference evidence="7 9" key="2">
    <citation type="journal article" date="2014" name="BMC Genomics">
        <title>An improved genome release (version Mt4.0) for the model legume Medicago truncatula.</title>
        <authorList>
            <person name="Tang H."/>
            <person name="Krishnakumar V."/>
            <person name="Bidwell S."/>
            <person name="Rosen B."/>
            <person name="Chan A."/>
            <person name="Zhou S."/>
            <person name="Gentzbittel L."/>
            <person name="Childs K.L."/>
            <person name="Yandell M."/>
            <person name="Gundlach H."/>
            <person name="Mayer K.F."/>
            <person name="Schwartz D.C."/>
            <person name="Town C.D."/>
        </authorList>
    </citation>
    <scope>GENOME REANNOTATION</scope>
    <source>
        <strain evidence="8 9">cv. Jemalong A17</strain>
    </source>
</reference>
<dbReference type="OMA" id="CANEFFV"/>
<dbReference type="STRING" id="3880.G7LGA2"/>
<dbReference type="HOGENOM" id="CLU_2240633_0_0_1"/>
<feature type="compositionally biased region" description="Low complexity" evidence="5">
    <location>
        <begin position="31"/>
        <end position="47"/>
    </location>
</feature>
<feature type="region of interest" description="Disordered" evidence="5">
    <location>
        <begin position="17"/>
        <end position="51"/>
    </location>
</feature>
<dbReference type="InterPro" id="IPR004333">
    <property type="entry name" value="SBP_dom"/>
</dbReference>
<evidence type="ECO:0000313" key="9">
    <source>
        <dbReference type="Proteomes" id="UP000002051"/>
    </source>
</evidence>
<evidence type="ECO:0000259" key="6">
    <source>
        <dbReference type="PROSITE" id="PS51141"/>
    </source>
</evidence>
<keyword evidence="9" id="KW-1185">Reference proteome</keyword>
<dbReference type="Pfam" id="PF03110">
    <property type="entry name" value="SBP"/>
    <property type="match status" value="1"/>
</dbReference>
<dbReference type="SUPFAM" id="SSF103612">
    <property type="entry name" value="SBT domain"/>
    <property type="match status" value="1"/>
</dbReference>
<protein>
    <submittedName>
        <fullName evidence="7">Squamosa promoter-binding 13A-like protein</fullName>
    </submittedName>
</protein>
<feature type="domain" description="SBP-type" evidence="6">
    <location>
        <begin position="59"/>
        <end position="105"/>
    </location>
</feature>
<name>G7LGA2_MEDTR</name>
<dbReference type="InterPro" id="IPR036893">
    <property type="entry name" value="SBP_sf"/>
</dbReference>
<reference evidence="7 9" key="1">
    <citation type="journal article" date="2011" name="Nature">
        <title>The Medicago genome provides insight into the evolution of rhizobial symbioses.</title>
        <authorList>
            <person name="Young N.D."/>
            <person name="Debelle F."/>
            <person name="Oldroyd G.E."/>
            <person name="Geurts R."/>
            <person name="Cannon S.B."/>
            <person name="Udvardi M.K."/>
            <person name="Benedito V.A."/>
            <person name="Mayer K.F."/>
            <person name="Gouzy J."/>
            <person name="Schoof H."/>
            <person name="Van de Peer Y."/>
            <person name="Proost S."/>
            <person name="Cook D.R."/>
            <person name="Meyers B.C."/>
            <person name="Spannagl M."/>
            <person name="Cheung F."/>
            <person name="De Mita S."/>
            <person name="Krishnakumar V."/>
            <person name="Gundlach H."/>
            <person name="Zhou S."/>
            <person name="Mudge J."/>
            <person name="Bharti A.K."/>
            <person name="Murray J.D."/>
            <person name="Naoumkina M.A."/>
            <person name="Rosen B."/>
            <person name="Silverstein K.A."/>
            <person name="Tang H."/>
            <person name="Rombauts S."/>
            <person name="Zhao P.X."/>
            <person name="Zhou P."/>
            <person name="Barbe V."/>
            <person name="Bardou P."/>
            <person name="Bechner M."/>
            <person name="Bellec A."/>
            <person name="Berger A."/>
            <person name="Berges H."/>
            <person name="Bidwell S."/>
            <person name="Bisseling T."/>
            <person name="Choisne N."/>
            <person name="Couloux A."/>
            <person name="Denny R."/>
            <person name="Deshpande S."/>
            <person name="Dai X."/>
            <person name="Doyle J.J."/>
            <person name="Dudez A.M."/>
            <person name="Farmer A.D."/>
            <person name="Fouteau S."/>
            <person name="Franken C."/>
            <person name="Gibelin C."/>
            <person name="Gish J."/>
            <person name="Goldstein S."/>
            <person name="Gonzalez A.J."/>
            <person name="Green P.J."/>
            <person name="Hallab A."/>
            <person name="Hartog M."/>
            <person name="Hua A."/>
            <person name="Humphray S.J."/>
            <person name="Jeong D.H."/>
            <person name="Jing Y."/>
            <person name="Jocker A."/>
            <person name="Kenton S.M."/>
            <person name="Kim D.J."/>
            <person name="Klee K."/>
            <person name="Lai H."/>
            <person name="Lang C."/>
            <person name="Lin S."/>
            <person name="Macmil S.L."/>
            <person name="Magdelenat G."/>
            <person name="Matthews L."/>
            <person name="McCorrison J."/>
            <person name="Monaghan E.L."/>
            <person name="Mun J.H."/>
            <person name="Najar F.Z."/>
            <person name="Nicholson C."/>
            <person name="Noirot C."/>
            <person name="O'Bleness M."/>
            <person name="Paule C.R."/>
            <person name="Poulain J."/>
            <person name="Prion F."/>
            <person name="Qin B."/>
            <person name="Qu C."/>
            <person name="Retzel E.F."/>
            <person name="Riddle C."/>
            <person name="Sallet E."/>
            <person name="Samain S."/>
            <person name="Samson N."/>
            <person name="Sanders I."/>
            <person name="Saurat O."/>
            <person name="Scarpelli C."/>
            <person name="Schiex T."/>
            <person name="Segurens B."/>
            <person name="Severin A.J."/>
            <person name="Sherrier D.J."/>
            <person name="Shi R."/>
            <person name="Sims S."/>
            <person name="Singer S.R."/>
            <person name="Sinharoy S."/>
            <person name="Sterck L."/>
            <person name="Viollet A."/>
            <person name="Wang B.B."/>
            <person name="Wang K."/>
            <person name="Wang M."/>
            <person name="Wang X."/>
            <person name="Warfsmann J."/>
            <person name="Weissenbach J."/>
            <person name="White D.D."/>
            <person name="White J.D."/>
            <person name="Wiley G.B."/>
            <person name="Wincker P."/>
            <person name="Xing Y."/>
            <person name="Yang L."/>
            <person name="Yao Z."/>
            <person name="Ying F."/>
            <person name="Zhai J."/>
            <person name="Zhou L."/>
            <person name="Zuber A."/>
            <person name="Denarie J."/>
            <person name="Dixon R.A."/>
            <person name="May G.D."/>
            <person name="Schwartz D.C."/>
            <person name="Rogers J."/>
            <person name="Quetier F."/>
            <person name="Town C.D."/>
            <person name="Roe B.A."/>
        </authorList>
    </citation>
    <scope>NUCLEOTIDE SEQUENCE [LARGE SCALE GENOMIC DNA]</scope>
    <source>
        <strain evidence="7">A17</strain>
        <strain evidence="8 9">cv. Jemalong A17</strain>
    </source>
</reference>
<evidence type="ECO:0000256" key="3">
    <source>
        <dbReference type="ARBA" id="ARBA00022833"/>
    </source>
</evidence>
<evidence type="ECO:0000256" key="5">
    <source>
        <dbReference type="SAM" id="MobiDB-lite"/>
    </source>
</evidence>
<dbReference type="PaxDb" id="3880-AET03216"/>
<dbReference type="GO" id="GO:0005634">
    <property type="term" value="C:nucleus"/>
    <property type="evidence" value="ECO:0007669"/>
    <property type="project" value="InterPro"/>
</dbReference>
<evidence type="ECO:0000313" key="7">
    <source>
        <dbReference type="EMBL" id="AET03216.1"/>
    </source>
</evidence>
<evidence type="ECO:0000256" key="4">
    <source>
        <dbReference type="PROSITE-ProRule" id="PRU00470"/>
    </source>
</evidence>
<dbReference type="PROSITE" id="PS51141">
    <property type="entry name" value="ZF_SBP"/>
    <property type="match status" value="1"/>
</dbReference>
<gene>
    <name evidence="7" type="ordered locus">MTR_8g066240</name>
</gene>
<dbReference type="PANTHER" id="PTHR31251">
    <property type="entry name" value="SQUAMOSA PROMOTER-BINDING-LIKE PROTEIN 4"/>
    <property type="match status" value="1"/>
</dbReference>
<evidence type="ECO:0000256" key="1">
    <source>
        <dbReference type="ARBA" id="ARBA00022723"/>
    </source>
</evidence>
<dbReference type="PANTHER" id="PTHR31251:SF190">
    <property type="entry name" value="TRANSCRIPTION FACTOR SBP FAMILY-RELATED"/>
    <property type="match status" value="1"/>
</dbReference>
<keyword evidence="2 4" id="KW-0863">Zinc-finger</keyword>
<keyword evidence="3" id="KW-0862">Zinc</keyword>
<organism evidence="7 9">
    <name type="scientific">Medicago truncatula</name>
    <name type="common">Barrel medic</name>
    <name type="synonym">Medicago tribuloides</name>
    <dbReference type="NCBI Taxonomy" id="3880"/>
    <lineage>
        <taxon>Eukaryota</taxon>
        <taxon>Viridiplantae</taxon>
        <taxon>Streptophyta</taxon>
        <taxon>Embryophyta</taxon>
        <taxon>Tracheophyta</taxon>
        <taxon>Spermatophyta</taxon>
        <taxon>Magnoliopsida</taxon>
        <taxon>eudicotyledons</taxon>
        <taxon>Gunneridae</taxon>
        <taxon>Pentapetalae</taxon>
        <taxon>rosids</taxon>
        <taxon>fabids</taxon>
        <taxon>Fabales</taxon>
        <taxon>Fabaceae</taxon>
        <taxon>Papilionoideae</taxon>
        <taxon>50 kb inversion clade</taxon>
        <taxon>NPAAA clade</taxon>
        <taxon>Hologalegina</taxon>
        <taxon>IRL clade</taxon>
        <taxon>Trifolieae</taxon>
        <taxon>Medicago</taxon>
    </lineage>
</organism>
<reference evidence="8" key="3">
    <citation type="submission" date="2015-04" db="UniProtKB">
        <authorList>
            <consortium name="EnsemblPlants"/>
        </authorList>
    </citation>
    <scope>IDENTIFICATION</scope>
    <source>
        <strain evidence="8">cv. Jemalong A17</strain>
    </source>
</reference>
<dbReference type="EMBL" id="CM001224">
    <property type="protein sequence ID" value="AET03216.1"/>
    <property type="molecule type" value="Genomic_DNA"/>
</dbReference>
<evidence type="ECO:0000256" key="2">
    <source>
        <dbReference type="ARBA" id="ARBA00022771"/>
    </source>
</evidence>